<dbReference type="AlphaFoldDB" id="A0A1F5Z5X3"/>
<proteinExistence type="inferred from homology"/>
<accession>A0A1F5Z5X3</accession>
<dbReference type="InterPro" id="IPR011761">
    <property type="entry name" value="ATP-grasp"/>
</dbReference>
<organism evidence="5 6">
    <name type="scientific">Candidatus Gottesmanbacteria bacterium RIFCSPHIGHO2_01_FULL_42_12</name>
    <dbReference type="NCBI Taxonomy" id="1798377"/>
    <lineage>
        <taxon>Bacteria</taxon>
        <taxon>Candidatus Gottesmaniibacteriota</taxon>
    </lineage>
</organism>
<reference evidence="5 6" key="1">
    <citation type="journal article" date="2016" name="Nat. Commun.">
        <title>Thousands of microbial genomes shed light on interconnected biogeochemical processes in an aquifer system.</title>
        <authorList>
            <person name="Anantharaman K."/>
            <person name="Brown C.T."/>
            <person name="Hug L.A."/>
            <person name="Sharon I."/>
            <person name="Castelle C.J."/>
            <person name="Probst A.J."/>
            <person name="Thomas B.C."/>
            <person name="Singh A."/>
            <person name="Wilkins M.J."/>
            <person name="Karaoz U."/>
            <person name="Brodie E.L."/>
            <person name="Williams K.H."/>
            <person name="Hubbard S.S."/>
            <person name="Banfield J.F."/>
        </authorList>
    </citation>
    <scope>NUCLEOTIDE SEQUENCE [LARGE SCALE GENOMIC DNA]</scope>
</reference>
<evidence type="ECO:0000256" key="2">
    <source>
        <dbReference type="ARBA" id="ARBA00022598"/>
    </source>
</evidence>
<dbReference type="SUPFAM" id="SSF56059">
    <property type="entry name" value="Glutathione synthetase ATP-binding domain-like"/>
    <property type="match status" value="1"/>
</dbReference>
<dbReference type="GO" id="GO:0046872">
    <property type="term" value="F:metal ion binding"/>
    <property type="evidence" value="ECO:0007669"/>
    <property type="project" value="InterPro"/>
</dbReference>
<evidence type="ECO:0000259" key="4">
    <source>
        <dbReference type="PROSITE" id="PS50975"/>
    </source>
</evidence>
<protein>
    <recommendedName>
        <fullName evidence="4">ATP-grasp domain-containing protein</fullName>
    </recommendedName>
</protein>
<evidence type="ECO:0000313" key="6">
    <source>
        <dbReference type="Proteomes" id="UP000178681"/>
    </source>
</evidence>
<evidence type="ECO:0000313" key="5">
    <source>
        <dbReference type="EMBL" id="OGG07840.1"/>
    </source>
</evidence>
<dbReference type="Gene3D" id="3.30.470.20">
    <property type="entry name" value="ATP-grasp fold, B domain"/>
    <property type="match status" value="1"/>
</dbReference>
<dbReference type="STRING" id="1798377.A2872_03295"/>
<dbReference type="InterPro" id="IPR011095">
    <property type="entry name" value="Dala_Dala_lig_C"/>
</dbReference>
<evidence type="ECO:0000256" key="1">
    <source>
        <dbReference type="ARBA" id="ARBA00010871"/>
    </source>
</evidence>
<dbReference type="GO" id="GO:0005524">
    <property type="term" value="F:ATP binding"/>
    <property type="evidence" value="ECO:0007669"/>
    <property type="project" value="UniProtKB-UniRule"/>
</dbReference>
<name>A0A1F5Z5X3_9BACT</name>
<keyword evidence="3" id="KW-0067">ATP-binding</keyword>
<dbReference type="Pfam" id="PF07478">
    <property type="entry name" value="Dala_Dala_lig_C"/>
    <property type="match status" value="1"/>
</dbReference>
<dbReference type="Gene3D" id="3.30.1490.20">
    <property type="entry name" value="ATP-grasp fold, A domain"/>
    <property type="match status" value="1"/>
</dbReference>
<dbReference type="EMBL" id="MFJG01000001">
    <property type="protein sequence ID" value="OGG07840.1"/>
    <property type="molecule type" value="Genomic_DNA"/>
</dbReference>
<sequence>MTKKKLKKITVLYNEVTDLHVNDKKAILAEEGGREDAKIISEALAENGYKSDICELTPNSIKRLDKKSTDLFFNLCDGVGNIPKSEYKVPEFLDKKSLWYTGSNASALLLTTNKVLTKQVFIQNDIPTPDYVVLQRVPEKTPEGLRYPLIVKPVAEDCSLGISQKSVVYDISDLRREVSRILETYHEPALIEKFVTGREFNVTVLGNGRRAITLPISEIIFGQWFKDEDAEKIVDFRAKWIENSKNYRQTSGVCPAKIDGYLQNKIERLALKAFWSCGGRDYARIDIRLSRDGVPFFLEVNLNPDLSPDMGASRSAKTYGLSYPRFIGEIAAIAARRY</sequence>
<evidence type="ECO:0000256" key="3">
    <source>
        <dbReference type="PROSITE-ProRule" id="PRU00409"/>
    </source>
</evidence>
<dbReference type="GO" id="GO:0008716">
    <property type="term" value="F:D-alanine-D-alanine ligase activity"/>
    <property type="evidence" value="ECO:0007669"/>
    <property type="project" value="InterPro"/>
</dbReference>
<dbReference type="PANTHER" id="PTHR23132:SF23">
    <property type="entry name" value="D-ALANINE--D-ALANINE LIGASE B"/>
    <property type="match status" value="1"/>
</dbReference>
<keyword evidence="3" id="KW-0547">Nucleotide-binding</keyword>
<keyword evidence="2" id="KW-0436">Ligase</keyword>
<dbReference type="Proteomes" id="UP000178681">
    <property type="component" value="Unassembled WGS sequence"/>
</dbReference>
<comment type="caution">
    <text evidence="5">The sequence shown here is derived from an EMBL/GenBank/DDBJ whole genome shotgun (WGS) entry which is preliminary data.</text>
</comment>
<dbReference type="PANTHER" id="PTHR23132">
    <property type="entry name" value="D-ALANINE--D-ALANINE LIGASE"/>
    <property type="match status" value="1"/>
</dbReference>
<comment type="similarity">
    <text evidence="1">Belongs to the D-alanine--D-alanine ligase family.</text>
</comment>
<feature type="domain" description="ATP-grasp" evidence="4">
    <location>
        <begin position="118"/>
        <end position="332"/>
    </location>
</feature>
<dbReference type="InterPro" id="IPR013815">
    <property type="entry name" value="ATP_grasp_subdomain_1"/>
</dbReference>
<dbReference type="PROSITE" id="PS50975">
    <property type="entry name" value="ATP_GRASP"/>
    <property type="match status" value="1"/>
</dbReference>
<gene>
    <name evidence="5" type="ORF">A2872_03295</name>
</gene>